<dbReference type="InterPro" id="IPR006059">
    <property type="entry name" value="SBP"/>
</dbReference>
<dbReference type="STRING" id="36842.SAMN02194393_04264"/>
<dbReference type="Pfam" id="PF13416">
    <property type="entry name" value="SBP_bac_8"/>
    <property type="match status" value="1"/>
</dbReference>
<feature type="binding site" evidence="4">
    <location>
        <position position="246"/>
    </location>
    <ligand>
        <name>Fe cation</name>
        <dbReference type="ChEBI" id="CHEBI:24875"/>
    </ligand>
</feature>
<dbReference type="GO" id="GO:0006826">
    <property type="term" value="P:iron ion transport"/>
    <property type="evidence" value="ECO:0007669"/>
    <property type="project" value="UniProtKB-KW"/>
</dbReference>
<dbReference type="AlphaFoldDB" id="A0A1T5M9U0"/>
<keyword evidence="3 5" id="KW-0732">Signal</keyword>
<dbReference type="GO" id="GO:0030288">
    <property type="term" value="C:outer membrane-bounded periplasmic space"/>
    <property type="evidence" value="ECO:0007669"/>
    <property type="project" value="TreeGrafter"/>
</dbReference>
<name>A0A1T5M9U0_9FIRM</name>
<dbReference type="PANTHER" id="PTHR30006:SF15">
    <property type="entry name" value="IRON-UTILIZATION PERIPLASMIC PROTEIN"/>
    <property type="match status" value="1"/>
</dbReference>
<feature type="chain" id="PRO_5039142128" evidence="5">
    <location>
        <begin position="23"/>
        <end position="365"/>
    </location>
</feature>
<dbReference type="PIRSF" id="PIRSF002825">
    <property type="entry name" value="CfbpA"/>
    <property type="match status" value="1"/>
</dbReference>
<sequence length="365" mass="41051">MKGRFMKIALGLVLVASLLAFAGCQSKEELQAPQEKVENSSDNQVENKAQVVNLYTDRHYDTDEELYKMFTEETGIKVNVVKGKSDELIERLLREGEDTEADLLITADAGRLFRAKEKELLKSIENDTLVKNIPENLRDKDNQWFGLTVRGRVVVYLKDRVNPSELSTYEDLASDKWKGKILVRASSNIYNQSLLASMIAIDGEDKAKQWAKGIVKNMARDPEGNDRAQAKAVVAGEGDLAIMNTYYIGKMLNSSDLEEVKVAKSVGVFFPNQETTGTHINVSGIGLTRYSKNSENAVELMEFLSSEKAQRQFAEANYEYPANPNVEPSKLLKSWGEFKTQEINLSKLGEFNKRAVEIFNEVGWK</sequence>
<feature type="signal peptide" evidence="5">
    <location>
        <begin position="1"/>
        <end position="22"/>
    </location>
</feature>
<evidence type="ECO:0000256" key="4">
    <source>
        <dbReference type="PIRSR" id="PIRSR002825-1"/>
    </source>
</evidence>
<keyword evidence="2" id="KW-0406">Ion transport</keyword>
<dbReference type="PROSITE" id="PS51257">
    <property type="entry name" value="PROKAR_LIPOPROTEIN"/>
    <property type="match status" value="1"/>
</dbReference>
<evidence type="ECO:0000256" key="3">
    <source>
        <dbReference type="ARBA" id="ARBA00022729"/>
    </source>
</evidence>
<protein>
    <submittedName>
        <fullName evidence="6">Iron(III) transport system substrate-binding protein</fullName>
    </submittedName>
</protein>
<accession>A0A1T5M9U0</accession>
<evidence type="ECO:0000313" key="6">
    <source>
        <dbReference type="EMBL" id="SKC84863.1"/>
    </source>
</evidence>
<evidence type="ECO:0000256" key="2">
    <source>
        <dbReference type="ARBA" id="ARBA00022496"/>
    </source>
</evidence>
<keyword evidence="4" id="KW-0408">Iron</keyword>
<dbReference type="CDD" id="cd13542">
    <property type="entry name" value="PBP2_FutA1_ilke"/>
    <property type="match status" value="1"/>
</dbReference>
<feature type="binding site" evidence="4">
    <location>
        <position position="247"/>
    </location>
    <ligand>
        <name>Fe cation</name>
        <dbReference type="ChEBI" id="CHEBI:24875"/>
    </ligand>
</feature>
<keyword evidence="7" id="KW-1185">Reference proteome</keyword>
<dbReference type="SUPFAM" id="SSF53850">
    <property type="entry name" value="Periplasmic binding protein-like II"/>
    <property type="match status" value="1"/>
</dbReference>
<dbReference type="RefSeq" id="WP_079494452.1">
    <property type="nucleotide sequence ID" value="NZ_FUZT01000012.1"/>
</dbReference>
<dbReference type="InterPro" id="IPR026045">
    <property type="entry name" value="Ferric-bd"/>
</dbReference>
<dbReference type="Proteomes" id="UP000190285">
    <property type="component" value="Unassembled WGS sequence"/>
</dbReference>
<proteinExistence type="inferred from homology"/>
<evidence type="ECO:0000256" key="5">
    <source>
        <dbReference type="SAM" id="SignalP"/>
    </source>
</evidence>
<reference evidence="6 7" key="1">
    <citation type="submission" date="2017-02" db="EMBL/GenBank/DDBJ databases">
        <authorList>
            <person name="Peterson S.W."/>
        </authorList>
    </citation>
    <scope>NUCLEOTIDE SEQUENCE [LARGE SCALE GENOMIC DNA]</scope>
    <source>
        <strain evidence="6 7">M1</strain>
    </source>
</reference>
<keyword evidence="2" id="KW-0813">Transport</keyword>
<keyword evidence="2" id="KW-0410">Iron transport</keyword>
<dbReference type="PANTHER" id="PTHR30006">
    <property type="entry name" value="THIAMINE-BINDING PERIPLASMIC PROTEIN-RELATED"/>
    <property type="match status" value="1"/>
</dbReference>
<dbReference type="Gene3D" id="3.40.190.10">
    <property type="entry name" value="Periplasmic binding protein-like II"/>
    <property type="match status" value="2"/>
</dbReference>
<evidence type="ECO:0000313" key="7">
    <source>
        <dbReference type="Proteomes" id="UP000190285"/>
    </source>
</evidence>
<keyword evidence="4" id="KW-0479">Metal-binding</keyword>
<dbReference type="GO" id="GO:0046872">
    <property type="term" value="F:metal ion binding"/>
    <property type="evidence" value="ECO:0007669"/>
    <property type="project" value="UniProtKB-KW"/>
</dbReference>
<organism evidence="6 7">
    <name type="scientific">Maledivibacter halophilus</name>
    <dbReference type="NCBI Taxonomy" id="36842"/>
    <lineage>
        <taxon>Bacteria</taxon>
        <taxon>Bacillati</taxon>
        <taxon>Bacillota</taxon>
        <taxon>Clostridia</taxon>
        <taxon>Peptostreptococcales</taxon>
        <taxon>Caminicellaceae</taxon>
        <taxon>Maledivibacter</taxon>
    </lineage>
</organism>
<dbReference type="EMBL" id="FUZT01000012">
    <property type="protein sequence ID" value="SKC84863.1"/>
    <property type="molecule type" value="Genomic_DNA"/>
</dbReference>
<feature type="binding site" evidence="4">
    <location>
        <position position="59"/>
    </location>
    <ligand>
        <name>Fe cation</name>
        <dbReference type="ChEBI" id="CHEBI:24875"/>
    </ligand>
</feature>
<gene>
    <name evidence="6" type="ORF">SAMN02194393_04264</name>
</gene>
<evidence type="ECO:0000256" key="1">
    <source>
        <dbReference type="ARBA" id="ARBA00008520"/>
    </source>
</evidence>
<comment type="similarity">
    <text evidence="1">Belongs to the bacterial solute-binding protein 1 family.</text>
</comment>